<feature type="domain" description="FAD/NAD(P)-binding" evidence="3">
    <location>
        <begin position="22"/>
        <end position="306"/>
    </location>
</feature>
<protein>
    <submittedName>
        <fullName evidence="4">Thioredoxin reductase</fullName>
        <ecNumber evidence="4">1.8.1.9</ecNumber>
    </submittedName>
</protein>
<keyword evidence="5" id="KW-1185">Reference proteome</keyword>
<gene>
    <name evidence="4" type="ORF">MCMEM_0711</name>
</gene>
<dbReference type="InterPro" id="IPR036188">
    <property type="entry name" value="FAD/NAD-bd_sf"/>
</dbReference>
<evidence type="ECO:0000256" key="2">
    <source>
        <dbReference type="ARBA" id="ARBA00023002"/>
    </source>
</evidence>
<dbReference type="NCBIfam" id="TIGR01292">
    <property type="entry name" value="TRX_reduct"/>
    <property type="match status" value="1"/>
</dbReference>
<dbReference type="KEGG" id="mmet:MCMEM_0711"/>
<dbReference type="Pfam" id="PF07992">
    <property type="entry name" value="Pyr_redox_2"/>
    <property type="match status" value="1"/>
</dbReference>
<dbReference type="PATRIC" id="fig|1434104.5.peg.767"/>
<accession>A0A0E3WZ54</accession>
<dbReference type="PRINTS" id="PR00368">
    <property type="entry name" value="FADPNR"/>
</dbReference>
<evidence type="ECO:0000256" key="1">
    <source>
        <dbReference type="ARBA" id="ARBA00022630"/>
    </source>
</evidence>
<keyword evidence="2 4" id="KW-0560">Oxidoreductase</keyword>
<proteinExistence type="predicted"/>
<dbReference type="InterPro" id="IPR005982">
    <property type="entry name" value="Thioredox_Rdtase"/>
</dbReference>
<dbReference type="Proteomes" id="UP000033048">
    <property type="component" value="Chromosome"/>
</dbReference>
<dbReference type="InterPro" id="IPR023753">
    <property type="entry name" value="FAD/NAD-binding_dom"/>
</dbReference>
<name>A0A0E3WZ54_METMT</name>
<dbReference type="STRING" id="1434104.MCMEM_0711"/>
<evidence type="ECO:0000313" key="5">
    <source>
        <dbReference type="Proteomes" id="UP000033048"/>
    </source>
</evidence>
<dbReference type="AlphaFoldDB" id="A0A0E3WZ54"/>
<sequence>MESLIREKRFRSYPDGGIQVVYDLVIIGGGPAGLSAGIYAVRYGLNTLVLEKGFVSGQISTTGEVENYPGFTSISGMELMDKFSEHAKAAGVVVESRDVLDVRSEGELKVISTDSGDLETFSLIIATGASPRKLGVSGEDGFRGKGVSYCATCDGPFFKGKNVLVVGGGESAITDSLILSDLAASVCVVHRRDELRASKVLQDRAFAKPNIEFSWNTVLEEIIGDSVVREVILRNAISGETWTSPIDGIFIYVGVEPNTGFIDVEKDDYGFIVTDGKMATSKAGIFAAGDCRAGVLRQVITAASDGVIAAFEAYEYVSAMKHKGE</sequence>
<dbReference type="PRINTS" id="PR00469">
    <property type="entry name" value="PNDRDTASEII"/>
</dbReference>
<dbReference type="GO" id="GO:0004791">
    <property type="term" value="F:thioredoxin-disulfide reductase (NADPH) activity"/>
    <property type="evidence" value="ECO:0007669"/>
    <property type="project" value="UniProtKB-EC"/>
</dbReference>
<dbReference type="SUPFAM" id="SSF51905">
    <property type="entry name" value="FAD/NAD(P)-binding domain"/>
    <property type="match status" value="1"/>
</dbReference>
<dbReference type="GO" id="GO:0005737">
    <property type="term" value="C:cytoplasm"/>
    <property type="evidence" value="ECO:0007669"/>
    <property type="project" value="InterPro"/>
</dbReference>
<evidence type="ECO:0000259" key="3">
    <source>
        <dbReference type="Pfam" id="PF07992"/>
    </source>
</evidence>
<dbReference type="EC" id="1.8.1.9" evidence="4"/>
<dbReference type="GO" id="GO:0019430">
    <property type="term" value="P:removal of superoxide radicals"/>
    <property type="evidence" value="ECO:0007669"/>
    <property type="project" value="InterPro"/>
</dbReference>
<evidence type="ECO:0000313" key="4">
    <source>
        <dbReference type="EMBL" id="AKB84764.1"/>
    </source>
</evidence>
<dbReference type="InterPro" id="IPR050097">
    <property type="entry name" value="Ferredoxin-NADP_redctase_2"/>
</dbReference>
<dbReference type="EMBL" id="CP009518">
    <property type="protein sequence ID" value="AKB84764.1"/>
    <property type="molecule type" value="Genomic_DNA"/>
</dbReference>
<dbReference type="HOGENOM" id="CLU_031864_5_3_2"/>
<dbReference type="Gene3D" id="3.50.50.60">
    <property type="entry name" value="FAD/NAD(P)-binding domain"/>
    <property type="match status" value="2"/>
</dbReference>
<organism evidence="4 5">
    <name type="scientific">Methanococcoides methylutens MM1</name>
    <dbReference type="NCBI Taxonomy" id="1434104"/>
    <lineage>
        <taxon>Archaea</taxon>
        <taxon>Methanobacteriati</taxon>
        <taxon>Methanobacteriota</taxon>
        <taxon>Stenosarchaea group</taxon>
        <taxon>Methanomicrobia</taxon>
        <taxon>Methanosarcinales</taxon>
        <taxon>Methanosarcinaceae</taxon>
        <taxon>Methanococcoides</taxon>
    </lineage>
</organism>
<keyword evidence="1" id="KW-0285">Flavoprotein</keyword>
<reference evidence="4 5" key="1">
    <citation type="submission" date="2014-07" db="EMBL/GenBank/DDBJ databases">
        <title>Methanogenic archaea and the global carbon cycle.</title>
        <authorList>
            <person name="Henriksen J.R."/>
            <person name="Luke J."/>
            <person name="Reinhart S."/>
            <person name="Benedict M.N."/>
            <person name="Youngblut N.D."/>
            <person name="Metcalf M.E."/>
            <person name="Whitaker R.J."/>
            <person name="Metcalf W.W."/>
        </authorList>
    </citation>
    <scope>NUCLEOTIDE SEQUENCE [LARGE SCALE GENOMIC DNA]</scope>
    <source>
        <strain evidence="4 5">MM1</strain>
    </source>
</reference>
<dbReference type="PANTHER" id="PTHR48105">
    <property type="entry name" value="THIOREDOXIN REDUCTASE 1-RELATED-RELATED"/>
    <property type="match status" value="1"/>
</dbReference>